<sequence>MKQLDCCLTIVFPQALEENLVDHLLSHPEMASGFTTSVVEGHGAGAAFHSAAEQVRGRANRVQMEIVMNREDAATLIEHLKQDLPNREVAYWISPVLEFGRFA</sequence>
<evidence type="ECO:0008006" key="3">
    <source>
        <dbReference type="Google" id="ProtNLM"/>
    </source>
</evidence>
<accession>A0A6F8VBM4</accession>
<keyword evidence="2" id="KW-1185">Reference proteome</keyword>
<dbReference type="KEGG" id="slac:SKTS_20040"/>
<proteinExistence type="predicted"/>
<dbReference type="AlphaFoldDB" id="A0A6F8VBM4"/>
<reference evidence="2" key="1">
    <citation type="submission" date="2020-03" db="EMBL/GenBank/DDBJ databases">
        <title>Complete genome sequence of sulfur-oxidizing bacterium skT11.</title>
        <authorList>
            <person name="Kanda M."/>
            <person name="Kojima H."/>
            <person name="Fukui M."/>
        </authorList>
    </citation>
    <scope>NUCLEOTIDE SEQUENCE [LARGE SCALE GENOMIC DNA]</scope>
    <source>
        <strain evidence="2">skT11</strain>
    </source>
</reference>
<dbReference type="EMBL" id="AP022853">
    <property type="protein sequence ID" value="BCB27118.1"/>
    <property type="molecule type" value="Genomic_DNA"/>
</dbReference>
<dbReference type="Proteomes" id="UP000502260">
    <property type="component" value="Chromosome"/>
</dbReference>
<dbReference type="Pfam" id="PF11582">
    <property type="entry name" value="DUF3240"/>
    <property type="match status" value="1"/>
</dbReference>
<organism evidence="1 2">
    <name type="scientific">Sulfurimicrobium lacus</name>
    <dbReference type="NCBI Taxonomy" id="2715678"/>
    <lineage>
        <taxon>Bacteria</taxon>
        <taxon>Pseudomonadati</taxon>
        <taxon>Pseudomonadota</taxon>
        <taxon>Betaproteobacteria</taxon>
        <taxon>Nitrosomonadales</taxon>
        <taxon>Sulfuricellaceae</taxon>
        <taxon>Sulfurimicrobium</taxon>
    </lineage>
</organism>
<dbReference type="InterPro" id="IPR021634">
    <property type="entry name" value="DUF3240"/>
</dbReference>
<name>A0A6F8VBM4_9PROT</name>
<dbReference type="RefSeq" id="WP_173064171.1">
    <property type="nucleotide sequence ID" value="NZ_AP022853.1"/>
</dbReference>
<evidence type="ECO:0000313" key="1">
    <source>
        <dbReference type="EMBL" id="BCB27118.1"/>
    </source>
</evidence>
<protein>
    <recommendedName>
        <fullName evidence="3">DUF3240 domain-containing protein</fullName>
    </recommendedName>
</protein>
<dbReference type="Gene3D" id="3.30.70.120">
    <property type="match status" value="1"/>
</dbReference>
<dbReference type="InterPro" id="IPR015867">
    <property type="entry name" value="N-reg_PII/ATP_PRibTrfase_C"/>
</dbReference>
<gene>
    <name evidence="1" type="ORF">SKTS_20040</name>
</gene>
<evidence type="ECO:0000313" key="2">
    <source>
        <dbReference type="Proteomes" id="UP000502260"/>
    </source>
</evidence>